<name>A0AAD4H4W5_9FUNG</name>
<evidence type="ECO:0000313" key="2">
    <source>
        <dbReference type="EMBL" id="KAG0272401.1"/>
    </source>
</evidence>
<protein>
    <submittedName>
        <fullName evidence="2">Uncharacterized protein</fullName>
    </submittedName>
</protein>
<evidence type="ECO:0000256" key="1">
    <source>
        <dbReference type="SAM" id="SignalP"/>
    </source>
</evidence>
<feature type="signal peptide" evidence="1">
    <location>
        <begin position="1"/>
        <end position="17"/>
    </location>
</feature>
<dbReference type="Proteomes" id="UP001194580">
    <property type="component" value="Unassembled WGS sequence"/>
</dbReference>
<dbReference type="AlphaFoldDB" id="A0AAD4H4W5"/>
<reference evidence="2" key="1">
    <citation type="journal article" date="2020" name="Fungal Divers.">
        <title>Resolving the Mortierellaceae phylogeny through synthesis of multi-gene phylogenetics and phylogenomics.</title>
        <authorList>
            <person name="Vandepol N."/>
            <person name="Liber J."/>
            <person name="Desiro A."/>
            <person name="Na H."/>
            <person name="Kennedy M."/>
            <person name="Barry K."/>
            <person name="Grigoriev I.V."/>
            <person name="Miller A.N."/>
            <person name="O'Donnell K."/>
            <person name="Stajich J.E."/>
            <person name="Bonito G."/>
        </authorList>
    </citation>
    <scope>NUCLEOTIDE SEQUENCE</scope>
    <source>
        <strain evidence="2">NRRL 28262</strain>
    </source>
</reference>
<dbReference type="EMBL" id="JAAAIL010000933">
    <property type="protein sequence ID" value="KAG0272401.1"/>
    <property type="molecule type" value="Genomic_DNA"/>
</dbReference>
<feature type="non-terminal residue" evidence="2">
    <location>
        <position position="1"/>
    </location>
</feature>
<feature type="chain" id="PRO_5042156851" evidence="1">
    <location>
        <begin position="18"/>
        <end position="96"/>
    </location>
</feature>
<proteinExistence type="predicted"/>
<keyword evidence="1" id="KW-0732">Signal</keyword>
<comment type="caution">
    <text evidence="2">The sequence shown here is derived from an EMBL/GenBank/DDBJ whole genome shotgun (WGS) entry which is preliminary data.</text>
</comment>
<organism evidence="2 3">
    <name type="scientific">Linnemannia exigua</name>
    <dbReference type="NCBI Taxonomy" id="604196"/>
    <lineage>
        <taxon>Eukaryota</taxon>
        <taxon>Fungi</taxon>
        <taxon>Fungi incertae sedis</taxon>
        <taxon>Mucoromycota</taxon>
        <taxon>Mortierellomycotina</taxon>
        <taxon>Mortierellomycetes</taxon>
        <taxon>Mortierellales</taxon>
        <taxon>Mortierellaceae</taxon>
        <taxon>Linnemannia</taxon>
    </lineage>
</organism>
<keyword evidence="3" id="KW-1185">Reference proteome</keyword>
<evidence type="ECO:0000313" key="3">
    <source>
        <dbReference type="Proteomes" id="UP001194580"/>
    </source>
</evidence>
<accession>A0AAD4H4W5</accession>
<gene>
    <name evidence="2" type="ORF">BGZ95_011857</name>
</gene>
<sequence>MKLNFFLTALAVTVVSALPTSNTVASDLSTSNSTIPDRYWNSMTIRGNAYDSKVKKCYSDGHWCVEYSGWRHGDQITLYMASKSFVYKKASYTWDT</sequence>